<keyword evidence="4" id="KW-1185">Reference proteome</keyword>
<sequence>MSEVNAFVNVVPDVVTAAAQDVAGVGAALDQAYTALTPATTSVATAAADEVSVAIAEFFSGHGHAFAALGAQAASFQDLFVQALNNAGQRYAAAETAIVRQLQAATAALHLPPIFGPRPVPSPVPVDPAQFAGTYYEQGSVKQFFSLGLVNTKATYSLNPDGTIRVQNSGNYFFNNGLLSSITGSAVPLNATNTALDVSFLPFKLPFSLSGPTGNYIIVARAPDYSWVLVSDPTGFSGYVLTRDQFIAPQQYQQLAGQLVSLGVWGPITPTPQYAS</sequence>
<dbReference type="Gene3D" id="1.10.287.850">
    <property type="entry name" value="HP0062-like domain"/>
    <property type="match status" value="1"/>
</dbReference>
<accession>A0ABQ1C5M2</accession>
<evidence type="ECO:0000259" key="1">
    <source>
        <dbReference type="Pfam" id="PF00934"/>
    </source>
</evidence>
<dbReference type="SUPFAM" id="SSF50814">
    <property type="entry name" value="Lipocalins"/>
    <property type="match status" value="1"/>
</dbReference>
<dbReference type="InterPro" id="IPR000084">
    <property type="entry name" value="PE-PGRS_N"/>
</dbReference>
<dbReference type="Pfam" id="PF08212">
    <property type="entry name" value="Lipocalin_2"/>
    <property type="match status" value="1"/>
</dbReference>
<dbReference type="PANTHER" id="PTHR10612:SF34">
    <property type="entry name" value="APOLIPOPROTEIN D"/>
    <property type="match status" value="1"/>
</dbReference>
<evidence type="ECO:0008006" key="5">
    <source>
        <dbReference type="Google" id="ProtNLM"/>
    </source>
</evidence>
<proteinExistence type="predicted"/>
<gene>
    <name evidence="3" type="ORF">MPRG_29010</name>
</gene>
<comment type="caution">
    <text evidence="3">The sequence shown here is derived from an EMBL/GenBank/DDBJ whole genome shotgun (WGS) entry which is preliminary data.</text>
</comment>
<name>A0ABQ1C5M2_9MYCO</name>
<dbReference type="Proteomes" id="UP000465240">
    <property type="component" value="Unassembled WGS sequence"/>
</dbReference>
<evidence type="ECO:0000313" key="4">
    <source>
        <dbReference type="Proteomes" id="UP000465240"/>
    </source>
</evidence>
<dbReference type="InterPro" id="IPR000566">
    <property type="entry name" value="Lipocln_cytosolic_FA-bd_dom"/>
</dbReference>
<organism evidence="3 4">
    <name type="scientific">Mycobacterium paragordonae</name>
    <dbReference type="NCBI Taxonomy" id="1389713"/>
    <lineage>
        <taxon>Bacteria</taxon>
        <taxon>Bacillati</taxon>
        <taxon>Actinomycetota</taxon>
        <taxon>Actinomycetes</taxon>
        <taxon>Mycobacteriales</taxon>
        <taxon>Mycobacteriaceae</taxon>
        <taxon>Mycobacterium</taxon>
    </lineage>
</organism>
<dbReference type="SUPFAM" id="SSF140459">
    <property type="entry name" value="PE/PPE dimer-like"/>
    <property type="match status" value="1"/>
</dbReference>
<dbReference type="Gene3D" id="2.40.128.20">
    <property type="match status" value="1"/>
</dbReference>
<dbReference type="EMBL" id="BLKX01000001">
    <property type="protein sequence ID" value="GFG79625.1"/>
    <property type="molecule type" value="Genomic_DNA"/>
</dbReference>
<dbReference type="InterPro" id="IPR047202">
    <property type="entry name" value="Lipocalin_Blc-like_dom"/>
</dbReference>
<dbReference type="Pfam" id="PF00934">
    <property type="entry name" value="PE"/>
    <property type="match status" value="1"/>
</dbReference>
<reference evidence="3 4" key="1">
    <citation type="journal article" date="2019" name="Emerg. Microbes Infect.">
        <title>Comprehensive subspecies identification of 175 nontuberculous mycobacteria species based on 7547 genomic profiles.</title>
        <authorList>
            <person name="Matsumoto Y."/>
            <person name="Kinjo T."/>
            <person name="Motooka D."/>
            <person name="Nabeya D."/>
            <person name="Jung N."/>
            <person name="Uechi K."/>
            <person name="Horii T."/>
            <person name="Iida T."/>
            <person name="Fujita J."/>
            <person name="Nakamura S."/>
        </authorList>
    </citation>
    <scope>NUCLEOTIDE SEQUENCE [LARGE SCALE GENOMIC DNA]</scope>
    <source>
        <strain evidence="3 4">JCM 18565</strain>
    </source>
</reference>
<dbReference type="CDD" id="cd19438">
    <property type="entry name" value="lipocalin_Blc-like"/>
    <property type="match status" value="1"/>
</dbReference>
<protein>
    <recommendedName>
        <fullName evidence="5">PE domain-containing protein</fullName>
    </recommendedName>
</protein>
<dbReference type="PANTHER" id="PTHR10612">
    <property type="entry name" value="APOLIPOPROTEIN D"/>
    <property type="match status" value="1"/>
</dbReference>
<evidence type="ECO:0000313" key="3">
    <source>
        <dbReference type="EMBL" id="GFG79625.1"/>
    </source>
</evidence>
<dbReference type="InterPro" id="IPR038332">
    <property type="entry name" value="PPE_sf"/>
</dbReference>
<feature type="domain" description="PE" evidence="1">
    <location>
        <begin position="8"/>
        <end position="97"/>
    </location>
</feature>
<dbReference type="InterPro" id="IPR012674">
    <property type="entry name" value="Calycin"/>
</dbReference>
<evidence type="ECO:0000259" key="2">
    <source>
        <dbReference type="Pfam" id="PF08212"/>
    </source>
</evidence>
<feature type="domain" description="Lipocalin/cytosolic fatty-acid binding" evidence="2">
    <location>
        <begin position="126"/>
        <end position="264"/>
    </location>
</feature>